<protein>
    <submittedName>
        <fullName evidence="1">Uncharacterized protein</fullName>
    </submittedName>
</protein>
<sequence>MKGRRLLVVFLLGVSLCFVPVMGYGEVKHGLYKQKASLMDFHLLEAKVEYIMRNPTIFLDIVFSYDPYGVMGWTWDLPENVDTERKICVEIWDNRGIFSYESGMGLLEQFKGELEVVYSYIEDMATYMDTDIVAIFYSEEDILLGYFYQGEYYFLQEE</sequence>
<name>A0A523RU07_UNCAE</name>
<proteinExistence type="predicted"/>
<evidence type="ECO:0000313" key="2">
    <source>
        <dbReference type="Proteomes" id="UP000316360"/>
    </source>
</evidence>
<comment type="caution">
    <text evidence="1">The sequence shown here is derived from an EMBL/GenBank/DDBJ whole genome shotgun (WGS) entry which is preliminary data.</text>
</comment>
<evidence type="ECO:0000313" key="1">
    <source>
        <dbReference type="EMBL" id="TET09268.1"/>
    </source>
</evidence>
<accession>A0A523RU07</accession>
<dbReference type="Proteomes" id="UP000316360">
    <property type="component" value="Unassembled WGS sequence"/>
</dbReference>
<organism evidence="1 2">
    <name type="scientific">Aerophobetes bacterium</name>
    <dbReference type="NCBI Taxonomy" id="2030807"/>
    <lineage>
        <taxon>Bacteria</taxon>
        <taxon>Candidatus Aerophobota</taxon>
    </lineage>
</organism>
<gene>
    <name evidence="1" type="ORF">E3J84_05325</name>
</gene>
<reference evidence="1 2" key="1">
    <citation type="submission" date="2019-03" db="EMBL/GenBank/DDBJ databases">
        <title>Metabolic potential of uncultured bacteria and archaea associated with petroleum seepage in deep-sea sediments.</title>
        <authorList>
            <person name="Dong X."/>
            <person name="Hubert C."/>
        </authorList>
    </citation>
    <scope>NUCLEOTIDE SEQUENCE [LARGE SCALE GENOMIC DNA]</scope>
    <source>
        <strain evidence="1">E44_bin7</strain>
    </source>
</reference>
<dbReference type="EMBL" id="SOKJ01000303">
    <property type="protein sequence ID" value="TET09268.1"/>
    <property type="molecule type" value="Genomic_DNA"/>
</dbReference>
<dbReference type="AlphaFoldDB" id="A0A523RU07"/>